<accession>A0A3L8SXV9</accession>
<evidence type="ECO:0000313" key="1">
    <source>
        <dbReference type="EMBL" id="RLW11282.1"/>
    </source>
</evidence>
<dbReference type="OrthoDB" id="6084362at2759"/>
<name>A0A3L8SXV9_CHLGU</name>
<dbReference type="AlphaFoldDB" id="A0A3L8SXV9"/>
<evidence type="ECO:0000313" key="2">
    <source>
        <dbReference type="Proteomes" id="UP000276834"/>
    </source>
</evidence>
<dbReference type="EMBL" id="QUSF01000003">
    <property type="protein sequence ID" value="RLW11282.1"/>
    <property type="molecule type" value="Genomic_DNA"/>
</dbReference>
<sequence length="154" mass="18046">MRWRTVFYEHGSGRNTRAAVTYDGPNQRLRILEERKALIPCKKIKFLGIDKVGRDNLKVLCGAQLILIAEEEKTNIEMIYKEGPRTYRPMRNVMVGRKEIPYGQEKFKVDMNRKRFSVLWSQTADGDVTAQLNKHNERHLYIHDLNLDSIQLEA</sequence>
<proteinExistence type="predicted"/>
<keyword evidence="2" id="KW-1185">Reference proteome</keyword>
<comment type="caution">
    <text evidence="1">The sequence shown here is derived from an EMBL/GenBank/DDBJ whole genome shotgun (WGS) entry which is preliminary data.</text>
</comment>
<protein>
    <submittedName>
        <fullName evidence="1">Uncharacterized protein</fullName>
    </submittedName>
</protein>
<reference evidence="1 2" key="1">
    <citation type="journal article" date="2018" name="Proc. R. Soc. B">
        <title>A non-coding region near Follistatin controls head colour polymorphism in the Gouldian finch.</title>
        <authorList>
            <person name="Toomey M.B."/>
            <person name="Marques C.I."/>
            <person name="Andrade P."/>
            <person name="Araujo P.M."/>
            <person name="Sabatino S."/>
            <person name="Gazda M.A."/>
            <person name="Afonso S."/>
            <person name="Lopes R.J."/>
            <person name="Corbo J.C."/>
            <person name="Carneiro M."/>
        </authorList>
    </citation>
    <scope>NUCLEOTIDE SEQUENCE [LARGE SCALE GENOMIC DNA]</scope>
    <source>
        <strain evidence="1">Red01</strain>
        <tissue evidence="1">Muscle</tissue>
    </source>
</reference>
<gene>
    <name evidence="1" type="ORF">DV515_00001786</name>
</gene>
<organism evidence="1 2">
    <name type="scientific">Chloebia gouldiae</name>
    <name type="common">Gouldian finch</name>
    <name type="synonym">Erythrura gouldiae</name>
    <dbReference type="NCBI Taxonomy" id="44316"/>
    <lineage>
        <taxon>Eukaryota</taxon>
        <taxon>Metazoa</taxon>
        <taxon>Chordata</taxon>
        <taxon>Craniata</taxon>
        <taxon>Vertebrata</taxon>
        <taxon>Euteleostomi</taxon>
        <taxon>Archelosauria</taxon>
        <taxon>Archosauria</taxon>
        <taxon>Dinosauria</taxon>
        <taxon>Saurischia</taxon>
        <taxon>Theropoda</taxon>
        <taxon>Coelurosauria</taxon>
        <taxon>Aves</taxon>
        <taxon>Neognathae</taxon>
        <taxon>Neoaves</taxon>
        <taxon>Telluraves</taxon>
        <taxon>Australaves</taxon>
        <taxon>Passeriformes</taxon>
        <taxon>Passeroidea</taxon>
        <taxon>Passeridae</taxon>
        <taxon>Chloebia</taxon>
    </lineage>
</organism>
<dbReference type="Proteomes" id="UP000276834">
    <property type="component" value="Unassembled WGS sequence"/>
</dbReference>